<proteinExistence type="predicted"/>
<dbReference type="EMBL" id="JAANIB010008964">
    <property type="protein sequence ID" value="KAG5323131.1"/>
    <property type="molecule type" value="Genomic_DNA"/>
</dbReference>
<reference evidence="1 2" key="1">
    <citation type="submission" date="2020-02" db="EMBL/GenBank/DDBJ databases">
        <title>Relaxed selection underlies rapid genomic changes in the transitions from sociality to social parasitism in ants.</title>
        <authorList>
            <person name="Bi X."/>
        </authorList>
    </citation>
    <scope>NUCLEOTIDE SEQUENCE [LARGE SCALE GENOMIC DNA]</scope>
    <source>
        <strain evidence="1">BGI-DK2014b</strain>
        <tissue evidence="1">Whole body</tissue>
    </source>
</reference>
<dbReference type="PANTHER" id="PTHR23053:SF0">
    <property type="entry name" value="HYDROCEPHALUS-INDUCING PROTEIN HOMOLOG"/>
    <property type="match status" value="1"/>
</dbReference>
<comment type="caution">
    <text evidence="1">The sequence shown here is derived from an EMBL/GenBank/DDBJ whole genome shotgun (WGS) entry which is preliminary data.</text>
</comment>
<dbReference type="AlphaFoldDB" id="A0A836JSB4"/>
<evidence type="ECO:0000313" key="1">
    <source>
        <dbReference type="EMBL" id="KAG5323131.1"/>
    </source>
</evidence>
<gene>
    <name evidence="1" type="primary">Hydin_2</name>
    <name evidence="1" type="ORF">G6Z77_0014908</name>
</gene>
<accession>A0A836JSB4</accession>
<feature type="non-terminal residue" evidence="1">
    <location>
        <position position="1"/>
    </location>
</feature>
<dbReference type="Proteomes" id="UP000670152">
    <property type="component" value="Unassembled WGS sequence"/>
</dbReference>
<feature type="non-terminal residue" evidence="1">
    <location>
        <position position="625"/>
    </location>
</feature>
<dbReference type="InterPro" id="IPR013783">
    <property type="entry name" value="Ig-like_fold"/>
</dbReference>
<dbReference type="Gene3D" id="2.60.40.10">
    <property type="entry name" value="Immunoglobulins"/>
    <property type="match status" value="1"/>
</dbReference>
<keyword evidence="2" id="KW-1185">Reference proteome</keyword>
<dbReference type="GO" id="GO:0005930">
    <property type="term" value="C:axoneme"/>
    <property type="evidence" value="ECO:0007669"/>
    <property type="project" value="TreeGrafter"/>
</dbReference>
<dbReference type="GO" id="GO:1904158">
    <property type="term" value="P:axonemal central apparatus assembly"/>
    <property type="evidence" value="ECO:0007669"/>
    <property type="project" value="TreeGrafter"/>
</dbReference>
<name>A0A836JSB4_9HYME</name>
<organism evidence="1 2">
    <name type="scientific">Acromyrmex heyeri</name>
    <dbReference type="NCBI Taxonomy" id="230685"/>
    <lineage>
        <taxon>Eukaryota</taxon>
        <taxon>Metazoa</taxon>
        <taxon>Ecdysozoa</taxon>
        <taxon>Arthropoda</taxon>
        <taxon>Hexapoda</taxon>
        <taxon>Insecta</taxon>
        <taxon>Pterygota</taxon>
        <taxon>Neoptera</taxon>
        <taxon>Endopterygota</taxon>
        <taxon>Hymenoptera</taxon>
        <taxon>Apocrita</taxon>
        <taxon>Aculeata</taxon>
        <taxon>Formicoidea</taxon>
        <taxon>Formicidae</taxon>
        <taxon>Myrmicinae</taxon>
        <taxon>Acromyrmex</taxon>
    </lineage>
</organism>
<dbReference type="InterPro" id="IPR033305">
    <property type="entry name" value="Hydin-like"/>
</dbReference>
<dbReference type="OrthoDB" id="442692at2759"/>
<sequence length="625" mass="71723">MNNKKKFVNKKKIVLIDGTTTTIPVKFSPHIKLDYPYSRHYNGVLWFEYEEHPIKNKIQCKGAVNFPNITLHCKDLIINSILGSTAKKTLRVTNNGPIPVIYKFLWAGESIEIERGAHDIGNSTNHLQLQINAENNKFNPHSYNIKKKSEIIFQETEKKNKILDLSISTSYVHLDFKSLYFSCTYFSSDSLSELQEASDSKNLLMQIRSETLDETLEKIRSIFMSTTKTSYLRCLDDPEILTYIDPNFEPLTKDEPLDDILDIIPHEGVLVPFSSQYVSFIFHASEPMQLKVVALCDILQGPTETVNVFASADVIRYSVDKQIIDFGQQVRSIDPLSSLKITIELQPMLLGAFEIEFELQVTHVDPLTITTKGVTSYPQIYPCISRDIFKPVKLGYRAKKQEIQIQCDVIDNNSKSQVPEWDERILLNDGWDLISYAEIFPSIIDIEMSIDRLLATRFIEENAILIKHPISHKNAIPFLYTPKYIIDMGYIVIDVKTCYSTTIVNYGPWNAEVTMKKLEKKQLENSGILVQFEKSTLTVGKTTCLTITWQPTTIKYCERSTREQHTIYLEVSRGSIIPIIIKSIITYPFVTVNTKLLNFQNVIVGECLMMNVLVKNEYIFLFKHT</sequence>
<protein>
    <submittedName>
        <fullName evidence="1">HYDIN protein</fullName>
    </submittedName>
</protein>
<dbReference type="PANTHER" id="PTHR23053">
    <property type="entry name" value="DLEC1 DELETED IN LUNG AND ESOPHAGEAL CANCER 1"/>
    <property type="match status" value="1"/>
</dbReference>
<dbReference type="GO" id="GO:0003341">
    <property type="term" value="P:cilium movement"/>
    <property type="evidence" value="ECO:0007669"/>
    <property type="project" value="TreeGrafter"/>
</dbReference>
<evidence type="ECO:0000313" key="2">
    <source>
        <dbReference type="Proteomes" id="UP000670152"/>
    </source>
</evidence>